<name>A0A517ZB31_9PLAN</name>
<feature type="transmembrane region" description="Helical" evidence="3">
    <location>
        <begin position="269"/>
        <end position="301"/>
    </location>
</feature>
<dbReference type="RefSeq" id="WP_145370827.1">
    <property type="nucleotide sequence ID" value="NZ_CP036275.1"/>
</dbReference>
<evidence type="ECO:0000313" key="5">
    <source>
        <dbReference type="Proteomes" id="UP000320496"/>
    </source>
</evidence>
<dbReference type="KEGG" id="mri:Mal4_40140"/>
<dbReference type="OrthoDB" id="292050at2"/>
<gene>
    <name evidence="4" type="ORF">Mal4_40140</name>
</gene>
<reference evidence="4 5" key="1">
    <citation type="submission" date="2019-02" db="EMBL/GenBank/DDBJ databases">
        <title>Deep-cultivation of Planctomycetes and their phenomic and genomic characterization uncovers novel biology.</title>
        <authorList>
            <person name="Wiegand S."/>
            <person name="Jogler M."/>
            <person name="Boedeker C."/>
            <person name="Pinto D."/>
            <person name="Vollmers J."/>
            <person name="Rivas-Marin E."/>
            <person name="Kohn T."/>
            <person name="Peeters S.H."/>
            <person name="Heuer A."/>
            <person name="Rast P."/>
            <person name="Oberbeckmann S."/>
            <person name="Bunk B."/>
            <person name="Jeske O."/>
            <person name="Meyerdierks A."/>
            <person name="Storesund J.E."/>
            <person name="Kallscheuer N."/>
            <person name="Luecker S."/>
            <person name="Lage O.M."/>
            <person name="Pohl T."/>
            <person name="Merkel B.J."/>
            <person name="Hornburger P."/>
            <person name="Mueller R.-W."/>
            <person name="Bruemmer F."/>
            <person name="Labrenz M."/>
            <person name="Spormann A.M."/>
            <person name="Op den Camp H."/>
            <person name="Overmann J."/>
            <person name="Amann R."/>
            <person name="Jetten M.S.M."/>
            <person name="Mascher T."/>
            <person name="Medema M.H."/>
            <person name="Devos D.P."/>
            <person name="Kaster A.-K."/>
            <person name="Ovreas L."/>
            <person name="Rohde M."/>
            <person name="Galperin M.Y."/>
            <person name="Jogler C."/>
        </authorList>
    </citation>
    <scope>NUCLEOTIDE SEQUENCE [LARGE SCALE GENOMIC DNA]</scope>
    <source>
        <strain evidence="4 5">Mal4</strain>
    </source>
</reference>
<keyword evidence="3" id="KW-0472">Membrane</keyword>
<evidence type="ECO:0008006" key="6">
    <source>
        <dbReference type="Google" id="ProtNLM"/>
    </source>
</evidence>
<evidence type="ECO:0000256" key="1">
    <source>
        <dbReference type="SAM" id="Coils"/>
    </source>
</evidence>
<keyword evidence="3" id="KW-0812">Transmembrane</keyword>
<organism evidence="4 5">
    <name type="scientific">Maioricimonas rarisocia</name>
    <dbReference type="NCBI Taxonomy" id="2528026"/>
    <lineage>
        <taxon>Bacteria</taxon>
        <taxon>Pseudomonadati</taxon>
        <taxon>Planctomycetota</taxon>
        <taxon>Planctomycetia</taxon>
        <taxon>Planctomycetales</taxon>
        <taxon>Planctomycetaceae</taxon>
        <taxon>Maioricimonas</taxon>
    </lineage>
</organism>
<feature type="region of interest" description="Disordered" evidence="2">
    <location>
        <begin position="602"/>
        <end position="623"/>
    </location>
</feature>
<keyword evidence="3" id="KW-1133">Transmembrane helix</keyword>
<dbReference type="AlphaFoldDB" id="A0A517ZB31"/>
<sequence length="651" mass="67824">MANSQGIRASRAYVELFTDNSRLVRGLKAAERRLKAFGAGVRAVGAGMAAGGAALLTPLTLAARSFATAGDDLHKMSARTGIGARQLSALGFAAEQSGGSLQDVEKAVRRMQQTILDAERGSSTATDALENLGLTLGDLQGLTPDEQFRLIADRLSQIEDPGRRAAVSMLTFGRAGQKLLPLLSEGADGIAALQAEAESLGITLTDEDAQAAAGLTDAMNRMTRVARATVVQLGGALAPTLTRVANLIATTSAQVSDWIRNNRGLVTTVAAVAAGLVLAGGVLIGAGVAFTAAGMAAGAVASVLTTIGAIIGGLLSPVGLLTSAVAALGAWFLTSSSAGMQAIALLRGTFGPLVDEARAAFGAIRNALASGDFSAAANVLWRTLRLWWVRGTGWLMQQWERFRGMVLNVWHSVQDGLARGFLEVVDLMRDAWSTFTSAFSVAAVQSARTAMLAYVGLLELTGQIEKATAQAMRTGINIAAGTQVGSIESARDQEVAAREQQRRAALAELDALRKQDADSVQRRLDAEIARAERAAAAARAEFEQTVSNAEALTGGPGAGPLGPFDPSAIFDRLTLATAGLPGRAGGLDFGLSPQQQQFLRMQAAGTGTSPEEEAADHLAEMKRTQQQIVDLLEDGNRIAREQQPPEEGDFG</sequence>
<protein>
    <recommendedName>
        <fullName evidence="6">Phage tail tape measure protein</fullName>
    </recommendedName>
</protein>
<evidence type="ECO:0000256" key="3">
    <source>
        <dbReference type="SAM" id="Phobius"/>
    </source>
</evidence>
<dbReference type="EMBL" id="CP036275">
    <property type="protein sequence ID" value="QDU39668.1"/>
    <property type="molecule type" value="Genomic_DNA"/>
</dbReference>
<keyword evidence="5" id="KW-1185">Reference proteome</keyword>
<accession>A0A517ZB31</accession>
<evidence type="ECO:0000256" key="2">
    <source>
        <dbReference type="SAM" id="MobiDB-lite"/>
    </source>
</evidence>
<feature type="coiled-coil region" evidence="1">
    <location>
        <begin position="495"/>
        <end position="548"/>
    </location>
</feature>
<proteinExistence type="predicted"/>
<dbReference type="Proteomes" id="UP000320496">
    <property type="component" value="Chromosome"/>
</dbReference>
<evidence type="ECO:0000313" key="4">
    <source>
        <dbReference type="EMBL" id="QDU39668.1"/>
    </source>
</evidence>
<keyword evidence="1" id="KW-0175">Coiled coil</keyword>